<feature type="chain" id="PRO_5010700973" evidence="9">
    <location>
        <begin position="20"/>
        <end position="490"/>
    </location>
</feature>
<evidence type="ECO:0000256" key="6">
    <source>
        <dbReference type="ARBA" id="ARBA00023180"/>
    </source>
</evidence>
<reference evidence="11" key="1">
    <citation type="submission" date="2016-12" db="EMBL/GenBank/DDBJ databases">
        <title>Extending the VSGnome of Trypanosoma brucei strain TREU927.</title>
        <authorList>
            <person name="Cross G.A."/>
        </authorList>
    </citation>
    <scope>NUCLEOTIDE SEQUENCE</scope>
    <source>
        <strain evidence="11">Tb927.99.248</strain>
    </source>
</reference>
<feature type="region of interest" description="Disordered" evidence="8">
    <location>
        <begin position="398"/>
        <end position="429"/>
    </location>
</feature>
<comment type="subcellular location">
    <subcellularLocation>
        <location evidence="2">Cell membrane</location>
        <topology evidence="2">Lipid-anchor</topology>
        <topology evidence="2">GPI-anchor</topology>
    </subcellularLocation>
</comment>
<keyword evidence="7" id="KW-0449">Lipoprotein</keyword>
<keyword evidence="6" id="KW-0325">Glycoprotein</keyword>
<accession>A0A1V0FY20</accession>
<keyword evidence="9" id="KW-0732">Signal</keyword>
<proteinExistence type="predicted"/>
<evidence type="ECO:0000313" key="11">
    <source>
        <dbReference type="EMBL" id="ARB50603.1"/>
    </source>
</evidence>
<evidence type="ECO:0000256" key="9">
    <source>
        <dbReference type="SAM" id="SignalP"/>
    </source>
</evidence>
<evidence type="ECO:0000256" key="7">
    <source>
        <dbReference type="ARBA" id="ARBA00023288"/>
    </source>
</evidence>
<evidence type="ECO:0000256" key="3">
    <source>
        <dbReference type="ARBA" id="ARBA00022475"/>
    </source>
</evidence>
<evidence type="ECO:0000259" key="10">
    <source>
        <dbReference type="Pfam" id="PF10659"/>
    </source>
</evidence>
<evidence type="ECO:0000256" key="2">
    <source>
        <dbReference type="ARBA" id="ARBA00004609"/>
    </source>
</evidence>
<dbReference type="VEuPathDB" id="TriTrypDB:Tb427_000156700"/>
<comment type="function">
    <text evidence="1">VSG forms a coat on the surface of the parasite. The trypanosome evades the immune response of the host by expressing a series of antigenically distinct VSGs from an estimated 1000 VSG genes.</text>
</comment>
<name>A0A1V0FY20_9TRYP</name>
<keyword evidence="3" id="KW-1003">Cell membrane</keyword>
<sequence>MTTLLALAVISMAAATAAANEQLKAVTHMKTVWQTALALNQITKQLEKKMTEEISACAEIKAKFLAAAATATQSQDTAAANAALPVVIKLAAVLASSETTQAQNQQLISVAAIRTANLTGQHFMAATVGELKVPNIKTGQTAGSSMRGGASNIYVTKKEDQLTQAQHTEFNKLHPHMAAWTTEANYDGIQVWQPELASADAGNTREPYIGGNVAGGGNNNCNSGDKNGPNNSGDSSTNICVTEGVVLTMKSKKIKKDNAKYGEGENEEFTEAKQIHQAQRTANSIKDAISTTSPACANFGIDNINSFTADDNFKAAVGALFGELDRKTSLATDNTQIKSLIKNIYGEGTEMKTKFWDKLKNINKPAKILGEDASGDITTVSDLSTAFKLLLETKVKENKQKKQEKTTETSKDQTGSEDKTEEKKVGDKTAKPVCSSIQNQTACEAVTGTSPTGKAKVCGWIEGKCQDSSFLLNKQFALSMVSAAFVALLF</sequence>
<keyword evidence="5" id="KW-0472">Membrane</keyword>
<organism evidence="11">
    <name type="scientific">Trypanosoma brucei</name>
    <dbReference type="NCBI Taxonomy" id="5691"/>
    <lineage>
        <taxon>Eukaryota</taxon>
        <taxon>Discoba</taxon>
        <taxon>Euglenozoa</taxon>
        <taxon>Kinetoplastea</taxon>
        <taxon>Metakinetoplastina</taxon>
        <taxon>Trypanosomatida</taxon>
        <taxon>Trypanosomatidae</taxon>
        <taxon>Trypanosoma</taxon>
    </lineage>
</organism>
<evidence type="ECO:0000256" key="1">
    <source>
        <dbReference type="ARBA" id="ARBA00002523"/>
    </source>
</evidence>
<evidence type="ECO:0000256" key="5">
    <source>
        <dbReference type="ARBA" id="ARBA00023136"/>
    </source>
</evidence>
<dbReference type="InterPro" id="IPR019609">
    <property type="entry name" value="Variant_surf_glycoprt_trypan_C"/>
</dbReference>
<evidence type="ECO:0000256" key="4">
    <source>
        <dbReference type="ARBA" id="ARBA00022622"/>
    </source>
</evidence>
<dbReference type="GO" id="GO:0005886">
    <property type="term" value="C:plasma membrane"/>
    <property type="evidence" value="ECO:0007669"/>
    <property type="project" value="UniProtKB-SubCell"/>
</dbReference>
<feature type="signal peptide" evidence="9">
    <location>
        <begin position="1"/>
        <end position="19"/>
    </location>
</feature>
<feature type="domain" description="Trypanosome variant surface glycoprotein C-terminal" evidence="10">
    <location>
        <begin position="397"/>
        <end position="489"/>
    </location>
</feature>
<evidence type="ECO:0000256" key="8">
    <source>
        <dbReference type="SAM" id="MobiDB-lite"/>
    </source>
</evidence>
<dbReference type="AlphaFoldDB" id="A0A1V0FY20"/>
<dbReference type="GO" id="GO:0098552">
    <property type="term" value="C:side of membrane"/>
    <property type="evidence" value="ECO:0007669"/>
    <property type="project" value="UniProtKB-KW"/>
</dbReference>
<dbReference type="Pfam" id="PF10659">
    <property type="entry name" value="Trypan_glycop_C"/>
    <property type="match status" value="1"/>
</dbReference>
<dbReference type="SUPFAM" id="SSF58087">
    <property type="entry name" value="Variant surface glycoprotein (N-terminal domain)"/>
    <property type="match status" value="1"/>
</dbReference>
<keyword evidence="4" id="KW-0336">GPI-anchor</keyword>
<dbReference type="EMBL" id="KY404352">
    <property type="protein sequence ID" value="ARB50603.1"/>
    <property type="molecule type" value="Genomic_DNA"/>
</dbReference>
<protein>
    <submittedName>
        <fullName evidence="11">Variant surface glycoprotein</fullName>
    </submittedName>
</protein>